<gene>
    <name evidence="2" type="ORF">PBY51_015557</name>
</gene>
<proteinExistence type="predicted"/>
<dbReference type="AlphaFoldDB" id="A0AAN7XLH2"/>
<name>A0AAN7XLH2_ELEMC</name>
<keyword evidence="3" id="KW-1185">Reference proteome</keyword>
<evidence type="ECO:0000313" key="2">
    <source>
        <dbReference type="EMBL" id="KAK5864305.1"/>
    </source>
</evidence>
<feature type="region of interest" description="Disordered" evidence="1">
    <location>
        <begin position="45"/>
        <end position="69"/>
    </location>
</feature>
<dbReference type="Proteomes" id="UP001346869">
    <property type="component" value="Unassembled WGS sequence"/>
</dbReference>
<accession>A0AAN7XLH2</accession>
<sequence length="104" mass="11663">MDAGQVPSQSICALVPLSVDTLASVLWRRVRTHPGEQFLNHSHALLSTKHQHEKSNHSAPWRRRSSSATHVKPTLILSIDLSTADVLSMSGKQEGRRQYQRQSK</sequence>
<dbReference type="EMBL" id="JAUZQC010000010">
    <property type="protein sequence ID" value="KAK5864305.1"/>
    <property type="molecule type" value="Genomic_DNA"/>
</dbReference>
<reference evidence="2 3" key="1">
    <citation type="journal article" date="2023" name="Genes (Basel)">
        <title>Chromosome-Level Genome Assembly and Circadian Gene Repertoire of the Patagonia Blennie Eleginops maclovinus-The Closest Ancestral Proxy of Antarctic Cryonotothenioids.</title>
        <authorList>
            <person name="Cheng C.C."/>
            <person name="Rivera-Colon A.G."/>
            <person name="Minhas B.F."/>
            <person name="Wilson L."/>
            <person name="Rayamajhi N."/>
            <person name="Vargas-Chacoff L."/>
            <person name="Catchen J.M."/>
        </authorList>
    </citation>
    <scope>NUCLEOTIDE SEQUENCE [LARGE SCALE GENOMIC DNA]</scope>
    <source>
        <strain evidence="2">JMC-PN-2008</strain>
    </source>
</reference>
<reference evidence="2 3" key="2">
    <citation type="journal article" date="2023" name="Mol. Biol. Evol.">
        <title>Genomics of Secondarily Temperate Adaptation in the Only Non-Antarctic Icefish.</title>
        <authorList>
            <person name="Rivera-Colon A.G."/>
            <person name="Rayamajhi N."/>
            <person name="Minhas B.F."/>
            <person name="Madrigal G."/>
            <person name="Bilyk K.T."/>
            <person name="Yoon V."/>
            <person name="Hune M."/>
            <person name="Gregory S."/>
            <person name="Cheng C.H.C."/>
            <person name="Catchen J.M."/>
        </authorList>
    </citation>
    <scope>NUCLEOTIDE SEQUENCE [LARGE SCALE GENOMIC DNA]</scope>
    <source>
        <strain evidence="2">JMC-PN-2008</strain>
    </source>
</reference>
<comment type="caution">
    <text evidence="2">The sequence shown here is derived from an EMBL/GenBank/DDBJ whole genome shotgun (WGS) entry which is preliminary data.</text>
</comment>
<protein>
    <submittedName>
        <fullName evidence="2">Uncharacterized protein</fullName>
    </submittedName>
</protein>
<organism evidence="2 3">
    <name type="scientific">Eleginops maclovinus</name>
    <name type="common">Patagonian blennie</name>
    <name type="synonym">Eleginus maclovinus</name>
    <dbReference type="NCBI Taxonomy" id="56733"/>
    <lineage>
        <taxon>Eukaryota</taxon>
        <taxon>Metazoa</taxon>
        <taxon>Chordata</taxon>
        <taxon>Craniata</taxon>
        <taxon>Vertebrata</taxon>
        <taxon>Euteleostomi</taxon>
        <taxon>Actinopterygii</taxon>
        <taxon>Neopterygii</taxon>
        <taxon>Teleostei</taxon>
        <taxon>Neoteleostei</taxon>
        <taxon>Acanthomorphata</taxon>
        <taxon>Eupercaria</taxon>
        <taxon>Perciformes</taxon>
        <taxon>Notothenioidei</taxon>
        <taxon>Eleginopidae</taxon>
        <taxon>Eleginops</taxon>
    </lineage>
</organism>
<evidence type="ECO:0000313" key="3">
    <source>
        <dbReference type="Proteomes" id="UP001346869"/>
    </source>
</evidence>
<evidence type="ECO:0000256" key="1">
    <source>
        <dbReference type="SAM" id="MobiDB-lite"/>
    </source>
</evidence>